<accession>A0A366EDH9</accession>
<name>A0A366EDH9_9BACI</name>
<sequence>MVKRYVYAIVTLLTLVIVGGCQQTDIDEPGTGQNTQTNPNQQTSDNSMTDSHDEADDPSDSQDKHSANNNENKLNQEDNAVEEETENSDRVNDQQTKASNSERMNVSINKQEFKNAQTAVDEMDSYREIKQTNLDLGHGIKGFSEGATGHHYISWNEGNWLIQVNFPSDPQYAIDNYQSGEELAKSVVDRLEKIYLPAPEQRGVIKINGFSDNAETIVRWQEGNIVYAVKEQTSNPIAILNYIANEF</sequence>
<feature type="compositionally biased region" description="Low complexity" evidence="1">
    <location>
        <begin position="29"/>
        <end position="43"/>
    </location>
</feature>
<comment type="caution">
    <text evidence="3">The sequence shown here is derived from an EMBL/GenBank/DDBJ whole genome shotgun (WGS) entry which is preliminary data.</text>
</comment>
<protein>
    <recommendedName>
        <fullName evidence="5">Lipoprotein</fullName>
    </recommendedName>
</protein>
<dbReference type="OrthoDB" id="2138638at2"/>
<keyword evidence="4" id="KW-1185">Reference proteome</keyword>
<gene>
    <name evidence="3" type="ORF">DES48_104131</name>
</gene>
<feature type="signal peptide" evidence="2">
    <location>
        <begin position="1"/>
        <end position="23"/>
    </location>
</feature>
<keyword evidence="2" id="KW-0732">Signal</keyword>
<dbReference type="PROSITE" id="PS51257">
    <property type="entry name" value="PROKAR_LIPOPROTEIN"/>
    <property type="match status" value="1"/>
</dbReference>
<organism evidence="3 4">
    <name type="scientific">Paraliobacillus ryukyuensis</name>
    <dbReference type="NCBI Taxonomy" id="200904"/>
    <lineage>
        <taxon>Bacteria</taxon>
        <taxon>Bacillati</taxon>
        <taxon>Bacillota</taxon>
        <taxon>Bacilli</taxon>
        <taxon>Bacillales</taxon>
        <taxon>Bacillaceae</taxon>
        <taxon>Paraliobacillus</taxon>
    </lineage>
</organism>
<dbReference type="STRING" id="200904.GCA_900168775_02319"/>
<evidence type="ECO:0008006" key="5">
    <source>
        <dbReference type="Google" id="ProtNLM"/>
    </source>
</evidence>
<dbReference type="RefSeq" id="WP_113868373.1">
    <property type="nucleotide sequence ID" value="NZ_BAABQN010000003.1"/>
</dbReference>
<evidence type="ECO:0000313" key="4">
    <source>
        <dbReference type="Proteomes" id="UP000252254"/>
    </source>
</evidence>
<evidence type="ECO:0000313" key="3">
    <source>
        <dbReference type="EMBL" id="RBO99458.1"/>
    </source>
</evidence>
<feature type="chain" id="PRO_5039362120" description="Lipoprotein" evidence="2">
    <location>
        <begin position="24"/>
        <end position="247"/>
    </location>
</feature>
<dbReference type="AlphaFoldDB" id="A0A366EDH9"/>
<reference evidence="3 4" key="1">
    <citation type="submission" date="2018-06" db="EMBL/GenBank/DDBJ databases">
        <title>Genomic Encyclopedia of Type Strains, Phase IV (KMG-IV): sequencing the most valuable type-strain genomes for metagenomic binning, comparative biology and taxonomic classification.</title>
        <authorList>
            <person name="Goeker M."/>
        </authorList>
    </citation>
    <scope>NUCLEOTIDE SEQUENCE [LARGE SCALE GENOMIC DNA]</scope>
    <source>
        <strain evidence="3 4">DSM 15140</strain>
    </source>
</reference>
<feature type="region of interest" description="Disordered" evidence="1">
    <location>
        <begin position="27"/>
        <end position="108"/>
    </location>
</feature>
<evidence type="ECO:0000256" key="1">
    <source>
        <dbReference type="SAM" id="MobiDB-lite"/>
    </source>
</evidence>
<dbReference type="EMBL" id="QNRI01000004">
    <property type="protein sequence ID" value="RBO99458.1"/>
    <property type="molecule type" value="Genomic_DNA"/>
</dbReference>
<proteinExistence type="predicted"/>
<dbReference type="Proteomes" id="UP000252254">
    <property type="component" value="Unassembled WGS sequence"/>
</dbReference>
<feature type="compositionally biased region" description="Polar residues" evidence="1">
    <location>
        <begin position="93"/>
        <end position="108"/>
    </location>
</feature>
<evidence type="ECO:0000256" key="2">
    <source>
        <dbReference type="SAM" id="SignalP"/>
    </source>
</evidence>